<organism evidence="9 10">
    <name type="scientific">Batillaria attramentaria</name>
    <dbReference type="NCBI Taxonomy" id="370345"/>
    <lineage>
        <taxon>Eukaryota</taxon>
        <taxon>Metazoa</taxon>
        <taxon>Spiralia</taxon>
        <taxon>Lophotrochozoa</taxon>
        <taxon>Mollusca</taxon>
        <taxon>Gastropoda</taxon>
        <taxon>Caenogastropoda</taxon>
        <taxon>Sorbeoconcha</taxon>
        <taxon>Cerithioidea</taxon>
        <taxon>Batillariidae</taxon>
        <taxon>Batillaria</taxon>
    </lineage>
</organism>
<evidence type="ECO:0000256" key="5">
    <source>
        <dbReference type="ARBA" id="ARBA00022989"/>
    </source>
</evidence>
<dbReference type="PROSITE" id="PS50267">
    <property type="entry name" value="NA_NEUROTRAN_SYMP_3"/>
    <property type="match status" value="1"/>
</dbReference>
<evidence type="ECO:0000256" key="3">
    <source>
        <dbReference type="ARBA" id="ARBA00022448"/>
    </source>
</evidence>
<feature type="transmembrane region" description="Helical" evidence="8">
    <location>
        <begin position="54"/>
        <end position="78"/>
    </location>
</feature>
<feature type="transmembrane region" description="Helical" evidence="8">
    <location>
        <begin position="138"/>
        <end position="158"/>
    </location>
</feature>
<keyword evidence="10" id="KW-1185">Reference proteome</keyword>
<evidence type="ECO:0000256" key="1">
    <source>
        <dbReference type="ARBA" id="ARBA00004141"/>
    </source>
</evidence>
<dbReference type="AlphaFoldDB" id="A0ABD0LHC4"/>
<evidence type="ECO:0000256" key="7">
    <source>
        <dbReference type="ARBA" id="ARBA00023180"/>
    </source>
</evidence>
<dbReference type="PRINTS" id="PR00176">
    <property type="entry name" value="NANEUSMPORT"/>
</dbReference>
<evidence type="ECO:0000256" key="4">
    <source>
        <dbReference type="ARBA" id="ARBA00022692"/>
    </source>
</evidence>
<keyword evidence="4 8" id="KW-0812">Transmembrane</keyword>
<evidence type="ECO:0000256" key="2">
    <source>
        <dbReference type="ARBA" id="ARBA00006459"/>
    </source>
</evidence>
<keyword evidence="7" id="KW-0325">Glycoprotein</keyword>
<feature type="transmembrane region" description="Helical" evidence="8">
    <location>
        <begin position="99"/>
        <end position="118"/>
    </location>
</feature>
<dbReference type="PANTHER" id="PTHR11616:SF321">
    <property type="entry name" value="SODIUM-DEPENDENT NUTRIENT AMINO ACID TRANSPORTER 1-RELATED"/>
    <property type="match status" value="1"/>
</dbReference>
<dbReference type="InterPro" id="IPR000175">
    <property type="entry name" value="Na/ntran_symport"/>
</dbReference>
<dbReference type="SUPFAM" id="SSF161070">
    <property type="entry name" value="SNF-like"/>
    <property type="match status" value="1"/>
</dbReference>
<reference evidence="9 10" key="1">
    <citation type="journal article" date="2023" name="Sci. Data">
        <title>Genome assembly of the Korean intertidal mud-creeper Batillaria attramentaria.</title>
        <authorList>
            <person name="Patra A.K."/>
            <person name="Ho P.T."/>
            <person name="Jun S."/>
            <person name="Lee S.J."/>
            <person name="Kim Y."/>
            <person name="Won Y.J."/>
        </authorList>
    </citation>
    <scope>NUCLEOTIDE SEQUENCE [LARGE SCALE GENOMIC DNA]</scope>
    <source>
        <strain evidence="9">Wonlab-2016</strain>
    </source>
</reference>
<keyword evidence="5 8" id="KW-1133">Transmembrane helix</keyword>
<gene>
    <name evidence="9" type="ORF">BaRGS_00009798</name>
</gene>
<dbReference type="PANTHER" id="PTHR11616">
    <property type="entry name" value="SODIUM/CHLORIDE DEPENDENT TRANSPORTER"/>
    <property type="match status" value="1"/>
</dbReference>
<protein>
    <submittedName>
        <fullName evidence="9">Uncharacterized protein</fullName>
    </submittedName>
</protein>
<dbReference type="Proteomes" id="UP001519460">
    <property type="component" value="Unassembled WGS sequence"/>
</dbReference>
<evidence type="ECO:0000313" key="9">
    <source>
        <dbReference type="EMBL" id="KAK7498989.1"/>
    </source>
</evidence>
<evidence type="ECO:0000256" key="6">
    <source>
        <dbReference type="ARBA" id="ARBA00023136"/>
    </source>
</evidence>
<sequence length="208" mass="23627">MGMAETALTTLSDYIPIVHRRRVLVTALFCALCAILGLPLVTQGGVYVFQLVDWFFGTFTVIIIGITECVVLAWVYGADKFGDDIQMMIGRRPPLFMKLLWCFVTPAFLVILLVATLLQYQPPTYGDYYYGLGGNVFGWFVATVSFVPIPVVAVYQLYHARGTLLQRLRQTTRPGEKWGPADVNQRRLYQKELLRRQPRSGCYDIVCR</sequence>
<keyword evidence="3" id="KW-0813">Transport</keyword>
<keyword evidence="6 8" id="KW-0472">Membrane</keyword>
<feature type="transmembrane region" description="Helical" evidence="8">
    <location>
        <begin position="23"/>
        <end position="42"/>
    </location>
</feature>
<dbReference type="GO" id="GO:0016020">
    <property type="term" value="C:membrane"/>
    <property type="evidence" value="ECO:0007669"/>
    <property type="project" value="UniProtKB-SubCell"/>
</dbReference>
<comment type="subcellular location">
    <subcellularLocation>
        <location evidence="1">Membrane</location>
        <topology evidence="1">Multi-pass membrane protein</topology>
    </subcellularLocation>
</comment>
<dbReference type="EMBL" id="JACVVK020000047">
    <property type="protein sequence ID" value="KAK7498989.1"/>
    <property type="molecule type" value="Genomic_DNA"/>
</dbReference>
<dbReference type="InterPro" id="IPR037272">
    <property type="entry name" value="SNS_sf"/>
</dbReference>
<evidence type="ECO:0000256" key="8">
    <source>
        <dbReference type="SAM" id="Phobius"/>
    </source>
</evidence>
<comment type="caution">
    <text evidence="9">The sequence shown here is derived from an EMBL/GenBank/DDBJ whole genome shotgun (WGS) entry which is preliminary data.</text>
</comment>
<accession>A0ABD0LHC4</accession>
<comment type="similarity">
    <text evidence="2">Belongs to the sodium:neurotransmitter symporter (SNF) (TC 2.A.22) family.</text>
</comment>
<dbReference type="Pfam" id="PF00209">
    <property type="entry name" value="SNF"/>
    <property type="match status" value="1"/>
</dbReference>
<name>A0ABD0LHC4_9CAEN</name>
<proteinExistence type="inferred from homology"/>
<evidence type="ECO:0000313" key="10">
    <source>
        <dbReference type="Proteomes" id="UP001519460"/>
    </source>
</evidence>